<dbReference type="Proteomes" id="UP001185092">
    <property type="component" value="Unassembled WGS sequence"/>
</dbReference>
<dbReference type="InterPro" id="IPR039422">
    <property type="entry name" value="MarR/SlyA-like"/>
</dbReference>
<name>A0AAE4BS64_9BACT</name>
<proteinExistence type="predicted"/>
<keyword evidence="2" id="KW-0963">Cytoplasm</keyword>
<accession>A0AAE4BS64</accession>
<gene>
    <name evidence="7" type="ORF">HNQ88_001008</name>
</gene>
<comment type="subcellular location">
    <subcellularLocation>
        <location evidence="1">Cytoplasm</location>
    </subcellularLocation>
</comment>
<sequence>MSTENTDSIKLEDQLCFPLYAASRLITQLYNSILSDLDISYPQYLTLMVLWDKGDSTVGELSKALILESNTLTPMLKRMESKGIISRKRSQTDERIVMISLTQKGKDMKSKAMCIPEKLIQKINAENSDSKIPEVNQLKESLYQLIDLIKKQ</sequence>
<dbReference type="GO" id="GO:0003677">
    <property type="term" value="F:DNA binding"/>
    <property type="evidence" value="ECO:0007669"/>
    <property type="project" value="UniProtKB-KW"/>
</dbReference>
<keyword evidence="5" id="KW-0804">Transcription</keyword>
<dbReference type="Pfam" id="PF22381">
    <property type="entry name" value="Staph_reg_Sar_Rot"/>
    <property type="match status" value="1"/>
</dbReference>
<dbReference type="GO" id="GO:0005737">
    <property type="term" value="C:cytoplasm"/>
    <property type="evidence" value="ECO:0007669"/>
    <property type="project" value="UniProtKB-SubCell"/>
</dbReference>
<dbReference type="SUPFAM" id="SSF46785">
    <property type="entry name" value="Winged helix' DNA-binding domain"/>
    <property type="match status" value="1"/>
</dbReference>
<dbReference type="SMART" id="SM00347">
    <property type="entry name" value="HTH_MARR"/>
    <property type="match status" value="1"/>
</dbReference>
<organism evidence="7 8">
    <name type="scientific">Aureibacter tunicatorum</name>
    <dbReference type="NCBI Taxonomy" id="866807"/>
    <lineage>
        <taxon>Bacteria</taxon>
        <taxon>Pseudomonadati</taxon>
        <taxon>Bacteroidota</taxon>
        <taxon>Cytophagia</taxon>
        <taxon>Cytophagales</taxon>
        <taxon>Persicobacteraceae</taxon>
        <taxon>Aureibacter</taxon>
    </lineage>
</organism>
<dbReference type="FunFam" id="1.10.10.10:FF:000163">
    <property type="entry name" value="MarR family transcriptional regulator"/>
    <property type="match status" value="1"/>
</dbReference>
<reference evidence="7" key="1">
    <citation type="submission" date="2023-07" db="EMBL/GenBank/DDBJ databases">
        <title>Genomic Encyclopedia of Type Strains, Phase IV (KMG-IV): sequencing the most valuable type-strain genomes for metagenomic binning, comparative biology and taxonomic classification.</title>
        <authorList>
            <person name="Goeker M."/>
        </authorList>
    </citation>
    <scope>NUCLEOTIDE SEQUENCE</scope>
    <source>
        <strain evidence="7">DSM 26174</strain>
    </source>
</reference>
<feature type="domain" description="HTH marR-type" evidence="6">
    <location>
        <begin position="12"/>
        <end position="147"/>
    </location>
</feature>
<evidence type="ECO:0000256" key="4">
    <source>
        <dbReference type="ARBA" id="ARBA00023125"/>
    </source>
</evidence>
<dbReference type="PROSITE" id="PS50995">
    <property type="entry name" value="HTH_MARR_2"/>
    <property type="match status" value="1"/>
</dbReference>
<comment type="caution">
    <text evidence="7">The sequence shown here is derived from an EMBL/GenBank/DDBJ whole genome shotgun (WGS) entry which is preliminary data.</text>
</comment>
<dbReference type="EMBL" id="JAVDQD010000001">
    <property type="protein sequence ID" value="MDR6238032.1"/>
    <property type="molecule type" value="Genomic_DNA"/>
</dbReference>
<evidence type="ECO:0000313" key="8">
    <source>
        <dbReference type="Proteomes" id="UP001185092"/>
    </source>
</evidence>
<dbReference type="Gene3D" id="1.10.10.10">
    <property type="entry name" value="Winged helix-like DNA-binding domain superfamily/Winged helix DNA-binding domain"/>
    <property type="match status" value="1"/>
</dbReference>
<evidence type="ECO:0000313" key="7">
    <source>
        <dbReference type="EMBL" id="MDR6238032.1"/>
    </source>
</evidence>
<keyword evidence="8" id="KW-1185">Reference proteome</keyword>
<dbReference type="AlphaFoldDB" id="A0AAE4BS64"/>
<keyword evidence="3" id="KW-0805">Transcription regulation</keyword>
<keyword evidence="4 7" id="KW-0238">DNA-binding</keyword>
<evidence type="ECO:0000259" key="6">
    <source>
        <dbReference type="PROSITE" id="PS50995"/>
    </source>
</evidence>
<dbReference type="RefSeq" id="WP_309937503.1">
    <property type="nucleotide sequence ID" value="NZ_AP025305.1"/>
</dbReference>
<dbReference type="InterPro" id="IPR055166">
    <property type="entry name" value="Transc_reg_Sar_Rot_HTH"/>
</dbReference>
<evidence type="ECO:0000256" key="3">
    <source>
        <dbReference type="ARBA" id="ARBA00023015"/>
    </source>
</evidence>
<dbReference type="PRINTS" id="PR00598">
    <property type="entry name" value="HTHMARR"/>
</dbReference>
<evidence type="ECO:0000256" key="1">
    <source>
        <dbReference type="ARBA" id="ARBA00004496"/>
    </source>
</evidence>
<evidence type="ECO:0000256" key="5">
    <source>
        <dbReference type="ARBA" id="ARBA00023163"/>
    </source>
</evidence>
<dbReference type="InterPro" id="IPR000835">
    <property type="entry name" value="HTH_MarR-typ"/>
</dbReference>
<dbReference type="PANTHER" id="PTHR33164:SF5">
    <property type="entry name" value="ORGANIC HYDROPEROXIDE RESISTANCE TRANSCRIPTIONAL REGULATOR"/>
    <property type="match status" value="1"/>
</dbReference>
<dbReference type="InterPro" id="IPR036390">
    <property type="entry name" value="WH_DNA-bd_sf"/>
</dbReference>
<dbReference type="PANTHER" id="PTHR33164">
    <property type="entry name" value="TRANSCRIPTIONAL REGULATOR, MARR FAMILY"/>
    <property type="match status" value="1"/>
</dbReference>
<protein>
    <submittedName>
        <fullName evidence="7">DNA-binding MarR family transcriptional regulator</fullName>
    </submittedName>
</protein>
<dbReference type="InterPro" id="IPR036388">
    <property type="entry name" value="WH-like_DNA-bd_sf"/>
</dbReference>
<dbReference type="GO" id="GO:0003700">
    <property type="term" value="F:DNA-binding transcription factor activity"/>
    <property type="evidence" value="ECO:0007669"/>
    <property type="project" value="InterPro"/>
</dbReference>
<evidence type="ECO:0000256" key="2">
    <source>
        <dbReference type="ARBA" id="ARBA00022490"/>
    </source>
</evidence>
<dbReference type="GO" id="GO:0006950">
    <property type="term" value="P:response to stress"/>
    <property type="evidence" value="ECO:0007669"/>
    <property type="project" value="TreeGrafter"/>
</dbReference>